<dbReference type="PROSITE" id="PS50076">
    <property type="entry name" value="DNAJ_2"/>
    <property type="match status" value="1"/>
</dbReference>
<dbReference type="EMBL" id="JAINDJ010000007">
    <property type="protein sequence ID" value="KAG9441935.1"/>
    <property type="molecule type" value="Genomic_DNA"/>
</dbReference>
<dbReference type="InterPro" id="IPR036869">
    <property type="entry name" value="J_dom_sf"/>
</dbReference>
<proteinExistence type="predicted"/>
<keyword evidence="2" id="KW-0472">Membrane</keyword>
<dbReference type="SMART" id="SM00271">
    <property type="entry name" value="DnaJ"/>
    <property type="match status" value="1"/>
</dbReference>
<dbReference type="Proteomes" id="UP000825729">
    <property type="component" value="Unassembled WGS sequence"/>
</dbReference>
<comment type="caution">
    <text evidence="4">The sequence shown here is derived from an EMBL/GenBank/DDBJ whole genome shotgun (WGS) entry which is preliminary data.</text>
</comment>
<name>A0AAV7DZ91_ARIFI</name>
<feature type="region of interest" description="Disordered" evidence="1">
    <location>
        <begin position="291"/>
        <end position="333"/>
    </location>
</feature>
<evidence type="ECO:0000313" key="4">
    <source>
        <dbReference type="EMBL" id="KAG9441935.1"/>
    </source>
</evidence>
<dbReference type="Pfam" id="PF00226">
    <property type="entry name" value="DnaJ"/>
    <property type="match status" value="1"/>
</dbReference>
<dbReference type="Gene3D" id="1.10.287.110">
    <property type="entry name" value="DnaJ domain"/>
    <property type="match status" value="1"/>
</dbReference>
<keyword evidence="2" id="KW-1133">Transmembrane helix</keyword>
<dbReference type="SUPFAM" id="SSF54862">
    <property type="entry name" value="4Fe-4S ferredoxins"/>
    <property type="match status" value="1"/>
</dbReference>
<feature type="region of interest" description="Disordered" evidence="1">
    <location>
        <begin position="347"/>
        <end position="385"/>
    </location>
</feature>
<evidence type="ECO:0000256" key="2">
    <source>
        <dbReference type="SAM" id="Phobius"/>
    </source>
</evidence>
<dbReference type="PANTHER" id="PTHR45295">
    <property type="entry name" value="CHAPERONE PROTEIN DNAJ C76, CHLOROPLASTIC"/>
    <property type="match status" value="1"/>
</dbReference>
<dbReference type="Pfam" id="PF13370">
    <property type="entry name" value="Fer4_13"/>
    <property type="match status" value="1"/>
</dbReference>
<dbReference type="CDD" id="cd06257">
    <property type="entry name" value="DnaJ"/>
    <property type="match status" value="1"/>
</dbReference>
<protein>
    <recommendedName>
        <fullName evidence="3">J domain-containing protein</fullName>
    </recommendedName>
</protein>
<feature type="compositionally biased region" description="Basic and acidic residues" evidence="1">
    <location>
        <begin position="371"/>
        <end position="381"/>
    </location>
</feature>
<dbReference type="AlphaFoldDB" id="A0AAV7DZ91"/>
<evidence type="ECO:0000256" key="1">
    <source>
        <dbReference type="SAM" id="MobiDB-lite"/>
    </source>
</evidence>
<accession>A0AAV7DZ91</accession>
<reference evidence="4 5" key="1">
    <citation type="submission" date="2021-07" db="EMBL/GenBank/DDBJ databases">
        <title>The Aristolochia fimbriata genome: insights into angiosperm evolution, floral development and chemical biosynthesis.</title>
        <authorList>
            <person name="Jiao Y."/>
        </authorList>
    </citation>
    <scope>NUCLEOTIDE SEQUENCE [LARGE SCALE GENOMIC DNA]</scope>
    <source>
        <strain evidence="4">IBCAS-2021</strain>
        <tissue evidence="4">Leaf</tissue>
    </source>
</reference>
<organism evidence="4 5">
    <name type="scientific">Aristolochia fimbriata</name>
    <name type="common">White veined hardy Dutchman's pipe vine</name>
    <dbReference type="NCBI Taxonomy" id="158543"/>
    <lineage>
        <taxon>Eukaryota</taxon>
        <taxon>Viridiplantae</taxon>
        <taxon>Streptophyta</taxon>
        <taxon>Embryophyta</taxon>
        <taxon>Tracheophyta</taxon>
        <taxon>Spermatophyta</taxon>
        <taxon>Magnoliopsida</taxon>
        <taxon>Magnoliidae</taxon>
        <taxon>Piperales</taxon>
        <taxon>Aristolochiaceae</taxon>
        <taxon>Aristolochia</taxon>
    </lineage>
</organism>
<gene>
    <name evidence="4" type="ORF">H6P81_017789</name>
</gene>
<evidence type="ECO:0000259" key="3">
    <source>
        <dbReference type="PROSITE" id="PS50076"/>
    </source>
</evidence>
<keyword evidence="5" id="KW-1185">Reference proteome</keyword>
<feature type="domain" description="J" evidence="3">
    <location>
        <begin position="52"/>
        <end position="115"/>
    </location>
</feature>
<dbReference type="SUPFAM" id="SSF46565">
    <property type="entry name" value="Chaperone J-domain"/>
    <property type="match status" value="1"/>
</dbReference>
<feature type="transmembrane region" description="Helical" evidence="2">
    <location>
        <begin position="434"/>
        <end position="459"/>
    </location>
</feature>
<dbReference type="PANTHER" id="PTHR45295:SF1">
    <property type="entry name" value="CHAPERONE PROTEIN DNAJ C76, CHLOROPLASTIC"/>
    <property type="match status" value="1"/>
</dbReference>
<keyword evidence="2" id="KW-0812">Transmembrane</keyword>
<dbReference type="InterPro" id="IPR001623">
    <property type="entry name" value="DnaJ_domain"/>
</dbReference>
<feature type="compositionally biased region" description="Basic and acidic residues" evidence="1">
    <location>
        <begin position="314"/>
        <end position="333"/>
    </location>
</feature>
<dbReference type="Gene3D" id="3.30.70.20">
    <property type="match status" value="1"/>
</dbReference>
<sequence length="468" mass="51783">MLSGTAIPNLPQNTLFSPSITKHFHVERGFSIKKSDKKPYLKCRASSSIDYDPYELLGIDSGSDQLQIKNAYRSLQKRCHPDIAGAAGHDMAIILNEAYSVLSDPASRSIYDTERLKSEEFRGYTGKPLYSTWFGAESEMRAVFVDEVRCVGCLKCALLAGKTFAIESGYGRARVVGQWADPENKIRDAIQACPVDCISIVERSKLAALEFLMSKQPRGNVRVGASNAVGARVGNIFVDVQKFDNRFQEMKNKATKRDSRESDPRREARISAIQAIRAVTNWWYWRPPPAATAPSDAKPRPILGLIPEKTTQPDTERVREAAARRRTEKTAEKKSSVTGVEYWSPPLFLPSPMPTPDRREKTNVSASRRREHVEEQKREIGTDEAWDNPFSSNVPIVLATMVAVTIGLAGENAGGSLKEHIGGSLALEVVNSSLLQAFLAGVTWYLIGVAAVGVIGVYARAVQDRRKR</sequence>
<evidence type="ECO:0000313" key="5">
    <source>
        <dbReference type="Proteomes" id="UP000825729"/>
    </source>
</evidence>